<dbReference type="PROSITE" id="PS51318">
    <property type="entry name" value="TAT"/>
    <property type="match status" value="1"/>
</dbReference>
<dbReference type="InterPro" id="IPR017853">
    <property type="entry name" value="GH"/>
</dbReference>
<evidence type="ECO:0000313" key="7">
    <source>
        <dbReference type="Proteomes" id="UP000243542"/>
    </source>
</evidence>
<dbReference type="GO" id="GO:0009254">
    <property type="term" value="P:peptidoglycan turnover"/>
    <property type="evidence" value="ECO:0007669"/>
    <property type="project" value="TreeGrafter"/>
</dbReference>
<keyword evidence="4" id="KW-0732">Signal</keyword>
<evidence type="ECO:0000256" key="2">
    <source>
        <dbReference type="ARBA" id="ARBA00022801"/>
    </source>
</evidence>
<sequence length="366" mass="37576">MTEMTRRRTLQALAGVVLAGAATTIAATPAPDGMTLRQLAGQRVIYSYAGLTPPDALLRRIRAGEAAGVIFFGENVSSTQQIGGVVRQLRDANAQSPVRRPLLLMTDQEGGKVRRLPGEPALSEKQVGQAADPEAAARAAGKGAGTTLSGAGMNLNLAPVLDVFGQPGNFIDQYGRSFSDDPHTAGVLGRDFVTAQQATGVAATAKHFPGLGAAPAGSNTDLGPVTLNVPLSELRAKDEAPYGPAIAAGVKLVMLSWAVYPALDATRPAGLSPAVVQELRQHQKFQGVTITDALEAKALQAYGTTGERATLAAKAGMDLILASARDVAQGEDAVSALAAGLSGGSLPSAEFRAAVGRISALREGLR</sequence>
<evidence type="ECO:0000256" key="3">
    <source>
        <dbReference type="ARBA" id="ARBA00023295"/>
    </source>
</evidence>
<keyword evidence="2" id="KW-0378">Hydrolase</keyword>
<dbReference type="GO" id="GO:0005975">
    <property type="term" value="P:carbohydrate metabolic process"/>
    <property type="evidence" value="ECO:0007669"/>
    <property type="project" value="InterPro"/>
</dbReference>
<feature type="domain" description="Glycoside hydrolase family 3 N-terminal" evidence="5">
    <location>
        <begin position="61"/>
        <end position="359"/>
    </location>
</feature>
<feature type="signal peptide" evidence="4">
    <location>
        <begin position="1"/>
        <end position="26"/>
    </location>
</feature>
<reference evidence="6 7" key="1">
    <citation type="submission" date="2017-10" db="EMBL/GenBank/DDBJ databases">
        <title>Sequencing the genomes of 1000 actinobacteria strains.</title>
        <authorList>
            <person name="Klenk H.-P."/>
        </authorList>
    </citation>
    <scope>NUCLEOTIDE SEQUENCE [LARGE SCALE GENOMIC DNA]</scope>
    <source>
        <strain evidence="6 7">DSM 46092</strain>
    </source>
</reference>
<dbReference type="AlphaFoldDB" id="A0A2A9FFA1"/>
<keyword evidence="7" id="KW-1185">Reference proteome</keyword>
<accession>A0A2A9FFA1</accession>
<dbReference type="Proteomes" id="UP000243542">
    <property type="component" value="Unassembled WGS sequence"/>
</dbReference>
<dbReference type="PANTHER" id="PTHR30480">
    <property type="entry name" value="BETA-HEXOSAMINIDASE-RELATED"/>
    <property type="match status" value="1"/>
</dbReference>
<dbReference type="InterPro" id="IPR036962">
    <property type="entry name" value="Glyco_hydro_3_N_sf"/>
</dbReference>
<gene>
    <name evidence="6" type="ORF">ATK36_4773</name>
</gene>
<evidence type="ECO:0000256" key="4">
    <source>
        <dbReference type="SAM" id="SignalP"/>
    </source>
</evidence>
<keyword evidence="3" id="KW-0326">Glycosidase</keyword>
<feature type="chain" id="PRO_5039163947" evidence="4">
    <location>
        <begin position="27"/>
        <end position="366"/>
    </location>
</feature>
<protein>
    <submittedName>
        <fullName evidence="6">Beta-N-acetylhexosaminidase</fullName>
    </submittedName>
</protein>
<dbReference type="EMBL" id="PDJK01000002">
    <property type="protein sequence ID" value="PFG49613.1"/>
    <property type="molecule type" value="Genomic_DNA"/>
</dbReference>
<dbReference type="PANTHER" id="PTHR30480:SF14">
    <property type="entry name" value="HYDROLASE, PUTATIVE (AFU_ORTHOLOGUE AFUA_4G13770)-RELATED"/>
    <property type="match status" value="1"/>
</dbReference>
<organism evidence="6 7">
    <name type="scientific">Amycolatopsis sulphurea</name>
    <dbReference type="NCBI Taxonomy" id="76022"/>
    <lineage>
        <taxon>Bacteria</taxon>
        <taxon>Bacillati</taxon>
        <taxon>Actinomycetota</taxon>
        <taxon>Actinomycetes</taxon>
        <taxon>Pseudonocardiales</taxon>
        <taxon>Pseudonocardiaceae</taxon>
        <taxon>Amycolatopsis</taxon>
    </lineage>
</organism>
<evidence type="ECO:0000259" key="5">
    <source>
        <dbReference type="Pfam" id="PF00933"/>
    </source>
</evidence>
<comment type="similarity">
    <text evidence="1">Belongs to the glycosyl hydrolase 3 family.</text>
</comment>
<proteinExistence type="inferred from homology"/>
<dbReference type="InterPro" id="IPR001764">
    <property type="entry name" value="Glyco_hydro_3_N"/>
</dbReference>
<evidence type="ECO:0000256" key="1">
    <source>
        <dbReference type="ARBA" id="ARBA00005336"/>
    </source>
</evidence>
<evidence type="ECO:0000313" key="6">
    <source>
        <dbReference type="EMBL" id="PFG49613.1"/>
    </source>
</evidence>
<dbReference type="SUPFAM" id="SSF51445">
    <property type="entry name" value="(Trans)glycosidases"/>
    <property type="match status" value="1"/>
</dbReference>
<dbReference type="Pfam" id="PF00933">
    <property type="entry name" value="Glyco_hydro_3"/>
    <property type="match status" value="1"/>
</dbReference>
<name>A0A2A9FFA1_9PSEU</name>
<dbReference type="InterPro" id="IPR050226">
    <property type="entry name" value="NagZ_Beta-hexosaminidase"/>
</dbReference>
<dbReference type="Gene3D" id="3.20.20.300">
    <property type="entry name" value="Glycoside hydrolase, family 3, N-terminal domain"/>
    <property type="match status" value="1"/>
</dbReference>
<dbReference type="InterPro" id="IPR006311">
    <property type="entry name" value="TAT_signal"/>
</dbReference>
<comment type="caution">
    <text evidence="6">The sequence shown here is derived from an EMBL/GenBank/DDBJ whole genome shotgun (WGS) entry which is preliminary data.</text>
</comment>
<dbReference type="RefSeq" id="WP_245915043.1">
    <property type="nucleotide sequence ID" value="NZ_JBIAKZ010000004.1"/>
</dbReference>
<dbReference type="GO" id="GO:0004553">
    <property type="term" value="F:hydrolase activity, hydrolyzing O-glycosyl compounds"/>
    <property type="evidence" value="ECO:0007669"/>
    <property type="project" value="InterPro"/>
</dbReference>